<gene>
    <name evidence="3" type="ORF">M099_2782</name>
</gene>
<protein>
    <submittedName>
        <fullName evidence="3">AAA domain protein</fullName>
    </submittedName>
</protein>
<evidence type="ECO:0000313" key="4">
    <source>
        <dbReference type="Proteomes" id="UP000027661"/>
    </source>
</evidence>
<accession>A0A069SGY3</accession>
<evidence type="ECO:0000256" key="1">
    <source>
        <dbReference type="SAM" id="Coils"/>
    </source>
</evidence>
<dbReference type="AlphaFoldDB" id="A0A069SGY3"/>
<dbReference type="Pfam" id="PF13558">
    <property type="entry name" value="SbcC_Walker_B"/>
    <property type="match status" value="1"/>
</dbReference>
<dbReference type="GO" id="GO:0006302">
    <property type="term" value="P:double-strand break repair"/>
    <property type="evidence" value="ECO:0007669"/>
    <property type="project" value="InterPro"/>
</dbReference>
<name>A0A069SGY3_PHOVU</name>
<feature type="region of interest" description="Disordered" evidence="2">
    <location>
        <begin position="787"/>
        <end position="806"/>
    </location>
</feature>
<dbReference type="PANTHER" id="PTHR32114:SF2">
    <property type="entry name" value="ABC TRANSPORTER ABCH.3"/>
    <property type="match status" value="1"/>
</dbReference>
<evidence type="ECO:0000313" key="3">
    <source>
        <dbReference type="EMBL" id="KDS53009.1"/>
    </source>
</evidence>
<proteinExistence type="predicted"/>
<organism evidence="3 4">
    <name type="scientific">Phocaeicola vulgatus str. 3975 RP4</name>
    <dbReference type="NCBI Taxonomy" id="1339352"/>
    <lineage>
        <taxon>Bacteria</taxon>
        <taxon>Pseudomonadati</taxon>
        <taxon>Bacteroidota</taxon>
        <taxon>Bacteroidia</taxon>
        <taxon>Bacteroidales</taxon>
        <taxon>Bacteroidaceae</taxon>
        <taxon>Phocaeicola</taxon>
    </lineage>
</organism>
<feature type="coiled-coil region" evidence="1">
    <location>
        <begin position="210"/>
        <end position="255"/>
    </location>
</feature>
<dbReference type="InterPro" id="IPR027417">
    <property type="entry name" value="P-loop_NTPase"/>
</dbReference>
<evidence type="ECO:0000256" key="2">
    <source>
        <dbReference type="SAM" id="MobiDB-lite"/>
    </source>
</evidence>
<feature type="coiled-coil region" evidence="1">
    <location>
        <begin position="523"/>
        <end position="558"/>
    </location>
</feature>
<keyword evidence="1" id="KW-0175">Coiled coil</keyword>
<dbReference type="Gene3D" id="3.40.50.300">
    <property type="entry name" value="P-loop containing nucleotide triphosphate hydrolases"/>
    <property type="match status" value="2"/>
</dbReference>
<sequence length="1027" mass="116273">MKIVAIRGKNLASLEGEFMIDFTVEPLCSAGIFAITGSTGAGKSTLLDALCLALFDCTPRMNKAKENNVSVMDVADRGIAQNDSRSILRRGTAEGYSEVDFVALTGEVFRSRWTVRRSRGKVSGSLQKVEMTLTNLTSGVEQQGTKTELLSRISELIGLSFEQFNRSVLLAQGDFATFLKARQPDKAEILEKLTGTEIYSRISASIYERTKRAESEYKLLQERIKGIELLTDEQLQQLSAEKEELQVRLSVSKKKEEALSGKLKWLEEEGRLNTGCIQAEESLSGIRKEIEAARPRYELLARIEQAQDIRDVYMEQRNARKQIDAGRSRLGEIEVAIRQNAALQTSANVQWEAAQKELAEFKTYLSQQEPQLDKARALDVQLVENRKQLAESQKEAALALQAKDNLHQSVCKTEKDISLLMEKQTALQTWFERYTAYSQLIPAVELITSLLTNLEMARAQSVSNRQLLDKVKKASEAEEQRLKSVQQEAERLNRLLPAEVLLLREQLEEGKPCPVCGSFHHPMREQTNVQSLQEEELNRAKEQVAKETEQLKNTLNARQLEMARLSALIENYVAQVDDTLKKVETYVSIIPNWKDLLEQGTLKHYVRQFGRQWNARLQEQTEIKEALTSKSAQRDSLKKEEANAIGLYEEKKQKEERQQAELNERARLRSSLLNGESTETVVATHARRQKELEQQLEKAMNLHHSLTVQAESYKGQTAQMEKELVRLTAVLQQDELKINEWLTLQKETYAELEQLLSKDKSWILAEKQALGTLKEKETTLQAILAERRQKREEHQQAPLKPDTTENKESLIETLTACTAAKEMETGRLAQIEVTIQNHIKGKERIAGIEKELEEKNSIYENWAKLNELFGSQTGAKFKEIAQGYTLDVLLLYANRHLQDLAPRYELQRIPDTLALQIVDLDMMGEVRSVHSLSGGESFLVSLALALGLSSLSSNRMNVESLFIDEGFGSLDMDTLRIAMDALERLQMQGRKIGVISHVAEMMERIPAQVQVVKTGSGRSKVQVMGSI</sequence>
<dbReference type="EMBL" id="JNHM01000032">
    <property type="protein sequence ID" value="KDS53009.1"/>
    <property type="molecule type" value="Genomic_DNA"/>
</dbReference>
<dbReference type="PATRIC" id="fig|1339352.3.peg.2676"/>
<reference evidence="3 4" key="1">
    <citation type="submission" date="2014-04" db="EMBL/GenBank/DDBJ databases">
        <authorList>
            <person name="Sears C."/>
            <person name="Carroll K."/>
            <person name="Sack B.R."/>
            <person name="Qadri F."/>
            <person name="Myers L.L."/>
            <person name="Chung G.-T."/>
            <person name="Escheverria P."/>
            <person name="Fraser C.M."/>
            <person name="Sadzewicz L."/>
            <person name="Shefchek K.A."/>
            <person name="Tallon L."/>
            <person name="Das S.P."/>
            <person name="Daugherty S."/>
            <person name="Mongodin E.F."/>
        </authorList>
    </citation>
    <scope>NUCLEOTIDE SEQUENCE [LARGE SCALE GENOMIC DNA]</scope>
    <source>
        <strain evidence="3 4">3975 RP4</strain>
    </source>
</reference>
<dbReference type="RefSeq" id="WP_032953019.1">
    <property type="nucleotide sequence ID" value="NZ_JNHM01000032.1"/>
</dbReference>
<dbReference type="SUPFAM" id="SSF52540">
    <property type="entry name" value="P-loop containing nucleoside triphosphate hydrolases"/>
    <property type="match status" value="2"/>
</dbReference>
<dbReference type="Proteomes" id="UP000027661">
    <property type="component" value="Unassembled WGS sequence"/>
</dbReference>
<dbReference type="GO" id="GO:0016887">
    <property type="term" value="F:ATP hydrolysis activity"/>
    <property type="evidence" value="ECO:0007669"/>
    <property type="project" value="InterPro"/>
</dbReference>
<dbReference type="Pfam" id="PF13555">
    <property type="entry name" value="AAA_29"/>
    <property type="match status" value="1"/>
</dbReference>
<dbReference type="PANTHER" id="PTHR32114">
    <property type="entry name" value="ABC TRANSPORTER ABCH.3"/>
    <property type="match status" value="1"/>
</dbReference>
<comment type="caution">
    <text evidence="3">The sequence shown here is derived from an EMBL/GenBank/DDBJ whole genome shotgun (WGS) entry which is preliminary data.</text>
</comment>
<feature type="coiled-coil region" evidence="1">
    <location>
        <begin position="637"/>
        <end position="709"/>
    </location>
</feature>
<feature type="coiled-coil region" evidence="1">
    <location>
        <begin position="468"/>
        <end position="495"/>
    </location>
</feature>